<comment type="caution">
    <text evidence="5">The sequence shown here is derived from an EMBL/GenBank/DDBJ whole genome shotgun (WGS) entry which is preliminary data.</text>
</comment>
<dbReference type="Gene3D" id="3.40.50.10190">
    <property type="entry name" value="BRCT domain"/>
    <property type="match status" value="2"/>
</dbReference>
<reference evidence="5" key="1">
    <citation type="journal article" date="2020" name="Stud. Mycol.">
        <title>101 Dothideomycetes genomes: a test case for predicting lifestyles and emergence of pathogens.</title>
        <authorList>
            <person name="Haridas S."/>
            <person name="Albert R."/>
            <person name="Binder M."/>
            <person name="Bloem J."/>
            <person name="Labutti K."/>
            <person name="Salamov A."/>
            <person name="Andreopoulos B."/>
            <person name="Baker S."/>
            <person name="Barry K."/>
            <person name="Bills G."/>
            <person name="Bluhm B."/>
            <person name="Cannon C."/>
            <person name="Castanera R."/>
            <person name="Culley D."/>
            <person name="Daum C."/>
            <person name="Ezra D."/>
            <person name="Gonzalez J."/>
            <person name="Henrissat B."/>
            <person name="Kuo A."/>
            <person name="Liang C."/>
            <person name="Lipzen A."/>
            <person name="Lutzoni F."/>
            <person name="Magnuson J."/>
            <person name="Mondo S."/>
            <person name="Nolan M."/>
            <person name="Ohm R."/>
            <person name="Pangilinan J."/>
            <person name="Park H.-J."/>
            <person name="Ramirez L."/>
            <person name="Alfaro M."/>
            <person name="Sun H."/>
            <person name="Tritt A."/>
            <person name="Yoshinaga Y."/>
            <person name="Zwiers L.-H."/>
            <person name="Turgeon B."/>
            <person name="Goodwin S."/>
            <person name="Spatafora J."/>
            <person name="Crous P."/>
            <person name="Grigoriev I."/>
        </authorList>
    </citation>
    <scope>NUCLEOTIDE SEQUENCE</scope>
    <source>
        <strain evidence="5">CBS 121410</strain>
    </source>
</reference>
<dbReference type="InterPro" id="IPR051579">
    <property type="entry name" value="DDR_Transcriptional_Reg"/>
</dbReference>
<sequence length="733" mass="79971">MERLLAPDRVAVSLEERLCNHFQHHPLEQNQTTAIRQTSDGKVKVVREAPNDLAQIPVEEDDRILALIHVDRGLCSVSFEALQPGWTVSPPQAETAKLESAVQRWHTIEIPSSVPDVDGNVGRSLVLLRPDDNMHFVTKNQENIDFRLLVRKVDVQVDSSIPVDGDAEAVTESKEVEQTQEQQQGSSEPQEQRGSAPRLQVAQSMQESAAAQSTMSKATPAPPSQFIEETPTARRMGFGSQGSTRSASGVRGTDGKSGNRESPSRRTSSTSRGKSTASARESEGAEQMNGTMDDAGMSIASEDEEGGVGEVQEAELGSVDALKTGPEPVLRRSSSRVSPIADSYADDAGFTGEDRDDMDVDKAEAEESRPRRRSAEVRIPSARMTAADSSSKKRKFQDDESRASKTRNGNGASNKDESQDSLDWTIVVADSKKRKFTTKRAAPLVEEKGTPKGKLSKVDMSEEKTPKDKTPKDKTPKGKHPPNKTPSSKASSLSKAEKGDRVSARSYDGSTPLRVVFSGDSKVEEMKTTKKFLLKNGIEFVNNVSEDGCDMLCIGTGAPIKTAKLLLAVLLGKQIITSRWTSESAKANCILKPDKYLPANAPPDWHWGSDVGAALARDRRSLFEGKTIFFTRAVKKEYGDGFKAFRDIILKAGAEDVVSKPASEVRDGYVVIALEHGDRDAVSVSEAGIQCYQRDLLSMSILRGDCDLESEEFRFTPMGSQQQAKKGRKRKSA</sequence>
<dbReference type="AlphaFoldDB" id="A0A9P4HWU9"/>
<dbReference type="GO" id="GO:0005634">
    <property type="term" value="C:nucleus"/>
    <property type="evidence" value="ECO:0007669"/>
    <property type="project" value="UniProtKB-SubCell"/>
</dbReference>
<dbReference type="SUPFAM" id="SSF52113">
    <property type="entry name" value="BRCT domain"/>
    <property type="match status" value="1"/>
</dbReference>
<feature type="compositionally biased region" description="Basic and acidic residues" evidence="4">
    <location>
        <begin position="360"/>
        <end position="376"/>
    </location>
</feature>
<evidence type="ECO:0000256" key="2">
    <source>
        <dbReference type="ARBA" id="ARBA00022763"/>
    </source>
</evidence>
<feature type="compositionally biased region" description="Low complexity" evidence="4">
    <location>
        <begin position="200"/>
        <end position="216"/>
    </location>
</feature>
<evidence type="ECO:0000313" key="5">
    <source>
        <dbReference type="EMBL" id="KAF2087484.1"/>
    </source>
</evidence>
<evidence type="ECO:0000256" key="3">
    <source>
        <dbReference type="ARBA" id="ARBA00023242"/>
    </source>
</evidence>
<organism evidence="5 6">
    <name type="scientific">Saccharata proteae CBS 121410</name>
    <dbReference type="NCBI Taxonomy" id="1314787"/>
    <lineage>
        <taxon>Eukaryota</taxon>
        <taxon>Fungi</taxon>
        <taxon>Dikarya</taxon>
        <taxon>Ascomycota</taxon>
        <taxon>Pezizomycotina</taxon>
        <taxon>Dothideomycetes</taxon>
        <taxon>Dothideomycetes incertae sedis</taxon>
        <taxon>Botryosphaeriales</taxon>
        <taxon>Saccharataceae</taxon>
        <taxon>Saccharata</taxon>
    </lineage>
</organism>
<proteinExistence type="predicted"/>
<evidence type="ECO:0000256" key="1">
    <source>
        <dbReference type="ARBA" id="ARBA00004123"/>
    </source>
</evidence>
<dbReference type="EMBL" id="ML978720">
    <property type="protein sequence ID" value="KAF2087484.1"/>
    <property type="molecule type" value="Genomic_DNA"/>
</dbReference>
<evidence type="ECO:0008006" key="7">
    <source>
        <dbReference type="Google" id="ProtNLM"/>
    </source>
</evidence>
<keyword evidence="6" id="KW-1185">Reference proteome</keyword>
<dbReference type="OrthoDB" id="342264at2759"/>
<feature type="compositionally biased region" description="Low complexity" evidence="4">
    <location>
        <begin position="265"/>
        <end position="279"/>
    </location>
</feature>
<comment type="subcellular location">
    <subcellularLocation>
        <location evidence="1">Nucleus</location>
    </subcellularLocation>
</comment>
<evidence type="ECO:0000313" key="6">
    <source>
        <dbReference type="Proteomes" id="UP000799776"/>
    </source>
</evidence>
<accession>A0A9P4HWU9</accession>
<feature type="compositionally biased region" description="Low complexity" evidence="4">
    <location>
        <begin position="179"/>
        <end position="189"/>
    </location>
</feature>
<gene>
    <name evidence="5" type="ORF">K490DRAFT_57088</name>
</gene>
<dbReference type="Proteomes" id="UP000799776">
    <property type="component" value="Unassembled WGS sequence"/>
</dbReference>
<feature type="compositionally biased region" description="Basic and acidic residues" evidence="4">
    <location>
        <begin position="445"/>
        <end position="476"/>
    </location>
</feature>
<dbReference type="PANTHER" id="PTHR23196">
    <property type="entry name" value="PAX TRANSCRIPTION ACTIVATION DOMAIN INTERACTING PROTEIN"/>
    <property type="match status" value="1"/>
</dbReference>
<keyword evidence="2" id="KW-0227">DNA damage</keyword>
<feature type="region of interest" description="Disordered" evidence="4">
    <location>
        <begin position="163"/>
        <end position="507"/>
    </location>
</feature>
<evidence type="ECO:0000256" key="4">
    <source>
        <dbReference type="SAM" id="MobiDB-lite"/>
    </source>
</evidence>
<feature type="compositionally biased region" description="Basic and acidic residues" evidence="4">
    <location>
        <begin position="253"/>
        <end position="264"/>
    </location>
</feature>
<dbReference type="InterPro" id="IPR036420">
    <property type="entry name" value="BRCT_dom_sf"/>
</dbReference>
<name>A0A9P4HWU9_9PEZI</name>
<protein>
    <recommendedName>
        <fullName evidence="7">BRCT domain-containing protein</fullName>
    </recommendedName>
</protein>
<dbReference type="PANTHER" id="PTHR23196:SF1">
    <property type="entry name" value="PAX-INTERACTING PROTEIN 1"/>
    <property type="match status" value="1"/>
</dbReference>
<dbReference type="GO" id="GO:0006974">
    <property type="term" value="P:DNA damage response"/>
    <property type="evidence" value="ECO:0007669"/>
    <property type="project" value="UniProtKB-KW"/>
</dbReference>
<dbReference type="CDD" id="cd17744">
    <property type="entry name" value="BRCT_MDC1_rpt1"/>
    <property type="match status" value="1"/>
</dbReference>
<keyword evidence="3" id="KW-0539">Nucleus</keyword>